<dbReference type="PANTHER" id="PTHR42939:SF1">
    <property type="entry name" value="ABC TRANSPORTER ATP-BINDING PROTEIN ALBC-RELATED"/>
    <property type="match status" value="1"/>
</dbReference>
<keyword evidence="3 5" id="KW-0067">ATP-binding</keyword>
<proteinExistence type="predicted"/>
<evidence type="ECO:0000256" key="3">
    <source>
        <dbReference type="ARBA" id="ARBA00022840"/>
    </source>
</evidence>
<evidence type="ECO:0000256" key="2">
    <source>
        <dbReference type="ARBA" id="ARBA00022741"/>
    </source>
</evidence>
<evidence type="ECO:0000313" key="6">
    <source>
        <dbReference type="Proteomes" id="UP000011704"/>
    </source>
</evidence>
<dbReference type="PROSITE" id="PS50893">
    <property type="entry name" value="ABC_TRANSPORTER_2"/>
    <property type="match status" value="1"/>
</dbReference>
<gene>
    <name evidence="5" type="ORF">NITGR_100009</name>
</gene>
<dbReference type="InParanoid" id="M1YV72"/>
<dbReference type="InterPro" id="IPR051782">
    <property type="entry name" value="ABC_Transporter_VariousFunc"/>
</dbReference>
<dbReference type="Pfam" id="PF00005">
    <property type="entry name" value="ABC_tran"/>
    <property type="match status" value="1"/>
</dbReference>
<keyword evidence="1" id="KW-0813">Transport</keyword>
<dbReference type="OrthoDB" id="9775135at2"/>
<dbReference type="InterPro" id="IPR003439">
    <property type="entry name" value="ABC_transporter-like_ATP-bd"/>
</dbReference>
<protein>
    <submittedName>
        <fullName evidence="5">Putative ABC transporter ATP-binding protein</fullName>
    </submittedName>
</protein>
<dbReference type="HOGENOM" id="CLU_000604_1_2_0"/>
<dbReference type="AlphaFoldDB" id="M1YV72"/>
<comment type="caution">
    <text evidence="5">The sequence shown here is derived from an EMBL/GenBank/DDBJ whole genome shotgun (WGS) entry which is preliminary data.</text>
</comment>
<dbReference type="PANTHER" id="PTHR42939">
    <property type="entry name" value="ABC TRANSPORTER ATP-BINDING PROTEIN ALBC-RELATED"/>
    <property type="match status" value="1"/>
</dbReference>
<evidence type="ECO:0000259" key="4">
    <source>
        <dbReference type="PROSITE" id="PS50893"/>
    </source>
</evidence>
<dbReference type="InterPro" id="IPR027417">
    <property type="entry name" value="P-loop_NTPase"/>
</dbReference>
<dbReference type="Proteomes" id="UP000011704">
    <property type="component" value="Unassembled WGS sequence"/>
</dbReference>
<dbReference type="GO" id="GO:0005524">
    <property type="term" value="F:ATP binding"/>
    <property type="evidence" value="ECO:0007669"/>
    <property type="project" value="UniProtKB-KW"/>
</dbReference>
<organism evidence="5 6">
    <name type="scientific">Nitrospina gracilis (strain 3/211)</name>
    <dbReference type="NCBI Taxonomy" id="1266370"/>
    <lineage>
        <taxon>Bacteria</taxon>
        <taxon>Pseudomonadati</taxon>
        <taxon>Nitrospinota/Tectimicrobiota group</taxon>
        <taxon>Nitrospinota</taxon>
        <taxon>Nitrospinia</taxon>
        <taxon>Nitrospinales</taxon>
        <taxon>Nitrospinaceae</taxon>
        <taxon>Nitrospina</taxon>
    </lineage>
</organism>
<accession>M1YV72</accession>
<dbReference type="PROSITE" id="PS00211">
    <property type="entry name" value="ABC_TRANSPORTER_1"/>
    <property type="match status" value="1"/>
</dbReference>
<dbReference type="Gene3D" id="3.40.50.300">
    <property type="entry name" value="P-loop containing nucleotide triphosphate hydrolases"/>
    <property type="match status" value="1"/>
</dbReference>
<keyword evidence="2" id="KW-0547">Nucleotide-binding</keyword>
<sequence length="257" mass="28526">MIELKDLVKTYRDVHAVKGINLKVPPGEFFGFLGPNGAGKTTTIKMLVGLLKPTSGSVVIGGYDVSKEPLRAKSIFGYIPDRPFIYEKLTGREYLMFIAKLYGVDMKVAEERADEFLSFFDLMDAENALIEGYSHGMKQKLIISAALLHEPKVLIVDEPMVGLDPKGARQVKQLFTDLCRRGAAVFMSTHSLGIAQAMCHRIGIIQKGEVIALGSMEELRRMAKKDQEHLELEDIFLELTGDTNLERLGVSMEHPAA</sequence>
<feature type="domain" description="ABC transporter" evidence="4">
    <location>
        <begin position="2"/>
        <end position="232"/>
    </location>
</feature>
<dbReference type="FunCoup" id="M1YV72">
    <property type="interactions" value="259"/>
</dbReference>
<dbReference type="RefSeq" id="WP_005005362.1">
    <property type="nucleotide sequence ID" value="NZ_HG422173.1"/>
</dbReference>
<dbReference type="SMART" id="SM00382">
    <property type="entry name" value="AAA"/>
    <property type="match status" value="1"/>
</dbReference>
<dbReference type="GO" id="GO:0016887">
    <property type="term" value="F:ATP hydrolysis activity"/>
    <property type="evidence" value="ECO:0007669"/>
    <property type="project" value="InterPro"/>
</dbReference>
<reference evidence="5 6" key="1">
    <citation type="journal article" date="2013" name="Front. Microbiol.">
        <title>The genome of Nitrospina gracilis illuminates the metabolism and evolution of the major marine nitrite oxidizer.</title>
        <authorList>
            <person name="Luecker S."/>
            <person name="Nowka B."/>
            <person name="Rattei T."/>
            <person name="Spieck E."/>
            <person name="and Daims H."/>
        </authorList>
    </citation>
    <scope>NUCLEOTIDE SEQUENCE [LARGE SCALE GENOMIC DNA]</scope>
    <source>
        <strain evidence="5 6">3/211</strain>
    </source>
</reference>
<dbReference type="InterPro" id="IPR003593">
    <property type="entry name" value="AAA+_ATPase"/>
</dbReference>
<dbReference type="STRING" id="1266370.NITGR_100009"/>
<dbReference type="SUPFAM" id="SSF52540">
    <property type="entry name" value="P-loop containing nucleoside triphosphate hydrolases"/>
    <property type="match status" value="1"/>
</dbReference>
<dbReference type="EMBL" id="CAQJ01000002">
    <property type="protein sequence ID" value="CCQ89204.1"/>
    <property type="molecule type" value="Genomic_DNA"/>
</dbReference>
<evidence type="ECO:0000256" key="1">
    <source>
        <dbReference type="ARBA" id="ARBA00022448"/>
    </source>
</evidence>
<name>M1YV72_NITG3</name>
<evidence type="ECO:0000313" key="5">
    <source>
        <dbReference type="EMBL" id="CCQ89204.1"/>
    </source>
</evidence>
<dbReference type="InterPro" id="IPR017871">
    <property type="entry name" value="ABC_transporter-like_CS"/>
</dbReference>
<keyword evidence="6" id="KW-1185">Reference proteome</keyword>